<sequence>MTRAAGSGAEPGQKGASPVLFPGQIAWVLDHGTRLIDGAEAQVDGSRPVGPGPQRNSWEVALWDGEAQAVGVVAGEHNGTVHYPVMLPKRQTRLGRLGDDLGTPAAVEESS</sequence>
<evidence type="ECO:0000313" key="1">
    <source>
        <dbReference type="EMBL" id="KAJ1163139.1"/>
    </source>
</evidence>
<proteinExistence type="predicted"/>
<gene>
    <name evidence="1" type="ORF">NDU88_003602</name>
</gene>
<protein>
    <submittedName>
        <fullName evidence="1">Uncharacterized protein</fullName>
    </submittedName>
</protein>
<keyword evidence="2" id="KW-1185">Reference proteome</keyword>
<reference evidence="1" key="1">
    <citation type="journal article" date="2022" name="bioRxiv">
        <title>Sequencing and chromosome-scale assembly of the giantPleurodeles waltlgenome.</title>
        <authorList>
            <person name="Brown T."/>
            <person name="Elewa A."/>
            <person name="Iarovenko S."/>
            <person name="Subramanian E."/>
            <person name="Araus A.J."/>
            <person name="Petzold A."/>
            <person name="Susuki M."/>
            <person name="Suzuki K.-i.T."/>
            <person name="Hayashi T."/>
            <person name="Toyoda A."/>
            <person name="Oliveira C."/>
            <person name="Osipova E."/>
            <person name="Leigh N.D."/>
            <person name="Simon A."/>
            <person name="Yun M.H."/>
        </authorList>
    </citation>
    <scope>NUCLEOTIDE SEQUENCE</scope>
    <source>
        <strain evidence="1">20211129_DDA</strain>
        <tissue evidence="1">Liver</tissue>
    </source>
</reference>
<comment type="caution">
    <text evidence="1">The sequence shown here is derived from an EMBL/GenBank/DDBJ whole genome shotgun (WGS) entry which is preliminary data.</text>
</comment>
<dbReference type="EMBL" id="JANPWB010000008">
    <property type="protein sequence ID" value="KAJ1163139.1"/>
    <property type="molecule type" value="Genomic_DNA"/>
</dbReference>
<organism evidence="1 2">
    <name type="scientific">Pleurodeles waltl</name>
    <name type="common">Iberian ribbed newt</name>
    <dbReference type="NCBI Taxonomy" id="8319"/>
    <lineage>
        <taxon>Eukaryota</taxon>
        <taxon>Metazoa</taxon>
        <taxon>Chordata</taxon>
        <taxon>Craniata</taxon>
        <taxon>Vertebrata</taxon>
        <taxon>Euteleostomi</taxon>
        <taxon>Amphibia</taxon>
        <taxon>Batrachia</taxon>
        <taxon>Caudata</taxon>
        <taxon>Salamandroidea</taxon>
        <taxon>Salamandridae</taxon>
        <taxon>Pleurodelinae</taxon>
        <taxon>Pleurodeles</taxon>
    </lineage>
</organism>
<dbReference type="Proteomes" id="UP001066276">
    <property type="component" value="Chromosome 4_2"/>
</dbReference>
<evidence type="ECO:0000313" key="2">
    <source>
        <dbReference type="Proteomes" id="UP001066276"/>
    </source>
</evidence>
<dbReference type="AlphaFoldDB" id="A0AAV7SGF6"/>
<accession>A0AAV7SGF6</accession>
<name>A0AAV7SGF6_PLEWA</name>